<dbReference type="EMBL" id="JAGSOG010000011">
    <property type="protein sequence ID" value="MBR7832488.1"/>
    <property type="molecule type" value="Genomic_DNA"/>
</dbReference>
<accession>A0A941ELD8</accession>
<organism evidence="2 3">
    <name type="scientific">Actinospica durhamensis</name>
    <dbReference type="NCBI Taxonomy" id="1508375"/>
    <lineage>
        <taxon>Bacteria</taxon>
        <taxon>Bacillati</taxon>
        <taxon>Actinomycetota</taxon>
        <taxon>Actinomycetes</taxon>
        <taxon>Catenulisporales</taxon>
        <taxon>Actinospicaceae</taxon>
        <taxon>Actinospica</taxon>
    </lineage>
</organism>
<reference evidence="2" key="1">
    <citation type="submission" date="2021-04" db="EMBL/GenBank/DDBJ databases">
        <title>Genome based classification of Actinospica acidithermotolerans sp. nov., an actinobacterium isolated from an Indonesian hot spring.</title>
        <authorList>
            <person name="Kusuma A.B."/>
            <person name="Putra K.E."/>
            <person name="Nafisah S."/>
            <person name="Loh J."/>
            <person name="Nouioui I."/>
            <person name="Goodfellow M."/>
        </authorList>
    </citation>
    <scope>NUCLEOTIDE SEQUENCE</scope>
    <source>
        <strain evidence="2">CSCA 57</strain>
    </source>
</reference>
<sequence length="805" mass="88841">MADAEKIVRDMRIGVDDSPEKCAEWIADAEQFVRTQCPPEMRVPADHEARRWALETVEKVEQAGPVLRPAVLKAVKVALGAAREAYDVPLVKRIEAWRTQFNKCLRPPAFGKPMPERWLSLAVMVSEARGAWFPTEILDSGQQQALDYLFGVAEARRSAFEKATQDALANAITAEKERRSADGAWDAELQRRMDARFGLAGDVAEDEQKSPMYKVENGCLYWNKETPAGVETVMLGTFHAEILEEVTLDDGAERSLMWKLSVTGRDGRHGEVQIQPDQLGRPQQWATKAIGVSALVMPGQALSDHLRAAVQTRSRSAVRRTVYGHTGWRRFDSGWGFLSGSGALGADGLDVSISVDLGPALSRISLPGVPELPILREQVRASVELMQLTNDAVMAPLQASVYRAPLPLPPDSGVWLYGRTGTFKTAVTAVMQQHFGADMDAHGLPGNWESTANALEMQAYVCANVLFTIDDRAPDHSKADEQRRAATIDRVFRGSANGAGRGRLRPDGTMRPEKPPRAQLLTSAEDVPPSNPSLRARMLVDEINPGMIDRFALTQVQQKAVAGTYAAAMSGYVQWLARQMDAGDLAEQLAVRQAELRDHAWAEDQHARFALNIASLALGWEKFLQFALEVGAITETERDEYWNRAWKALTDVGAEQARFQRDSDPVRIYLGTLNALLAARKVYVADRMTGRTPTNPEHWGWAVNPSNNEFQTANGAQLIGWVDPAEGGDVYLLPAVAYAVVRQFAENSGAPFSKTKTALHKEIDLRKLLAAKDQENRYTHKIAVCGKSENALHLTYKAFKEGGEQ</sequence>
<feature type="region of interest" description="Disordered" evidence="1">
    <location>
        <begin position="495"/>
        <end position="515"/>
    </location>
</feature>
<evidence type="ECO:0000313" key="3">
    <source>
        <dbReference type="Proteomes" id="UP000675781"/>
    </source>
</evidence>
<dbReference type="RefSeq" id="WP_212527013.1">
    <property type="nucleotide sequence ID" value="NZ_JAGSOG010000011.1"/>
</dbReference>
<gene>
    <name evidence="2" type="ORF">KDL01_04420</name>
</gene>
<feature type="compositionally biased region" description="Basic and acidic residues" evidence="1">
    <location>
        <begin position="504"/>
        <end position="515"/>
    </location>
</feature>
<evidence type="ECO:0000256" key="1">
    <source>
        <dbReference type="SAM" id="MobiDB-lite"/>
    </source>
</evidence>
<protein>
    <submittedName>
        <fullName evidence="2">DUF927 domain-containing protein</fullName>
    </submittedName>
</protein>
<dbReference type="AlphaFoldDB" id="A0A941ELD8"/>
<comment type="caution">
    <text evidence="2">The sequence shown here is derived from an EMBL/GenBank/DDBJ whole genome shotgun (WGS) entry which is preliminary data.</text>
</comment>
<proteinExistence type="predicted"/>
<keyword evidence="3" id="KW-1185">Reference proteome</keyword>
<dbReference type="Proteomes" id="UP000675781">
    <property type="component" value="Unassembled WGS sequence"/>
</dbReference>
<name>A0A941ELD8_9ACTN</name>
<evidence type="ECO:0000313" key="2">
    <source>
        <dbReference type="EMBL" id="MBR7832488.1"/>
    </source>
</evidence>